<reference evidence="1 2" key="1">
    <citation type="journal article" date="2011" name="Stand. Genomic Sci.">
        <title>Complete genome sequence of Haliscomenobacter hydrossis type strain (O).</title>
        <authorList>
            <consortium name="US DOE Joint Genome Institute (JGI-PGF)"/>
            <person name="Daligault H."/>
            <person name="Lapidus A."/>
            <person name="Zeytun A."/>
            <person name="Nolan M."/>
            <person name="Lucas S."/>
            <person name="Del Rio T.G."/>
            <person name="Tice H."/>
            <person name="Cheng J.F."/>
            <person name="Tapia R."/>
            <person name="Han C."/>
            <person name="Goodwin L."/>
            <person name="Pitluck S."/>
            <person name="Liolios K."/>
            <person name="Pagani I."/>
            <person name="Ivanova N."/>
            <person name="Huntemann M."/>
            <person name="Mavromatis K."/>
            <person name="Mikhailova N."/>
            <person name="Pati A."/>
            <person name="Chen A."/>
            <person name="Palaniappan K."/>
            <person name="Land M."/>
            <person name="Hauser L."/>
            <person name="Brambilla E.M."/>
            <person name="Rohde M."/>
            <person name="Verbarg S."/>
            <person name="Goker M."/>
            <person name="Bristow J."/>
            <person name="Eisen J.A."/>
            <person name="Markowitz V."/>
            <person name="Hugenholtz P."/>
            <person name="Kyrpides N.C."/>
            <person name="Klenk H.P."/>
            <person name="Woyke T."/>
        </authorList>
    </citation>
    <scope>NUCLEOTIDE SEQUENCE [LARGE SCALE GENOMIC DNA]</scope>
    <source>
        <strain evidence="2">ATCC 27775 / DSM 1100 / LMG 10767 / O</strain>
    </source>
</reference>
<protein>
    <recommendedName>
        <fullName evidence="3">Lipoprotein</fullName>
    </recommendedName>
</protein>
<dbReference type="PROSITE" id="PS51257">
    <property type="entry name" value="PROKAR_LIPOPROTEIN"/>
    <property type="match status" value="1"/>
</dbReference>
<dbReference type="EMBL" id="CP002691">
    <property type="protein sequence ID" value="AEE53703.1"/>
    <property type="molecule type" value="Genomic_DNA"/>
</dbReference>
<sequence>MYRTSLLLLLIAFSSCQNGQHKETDCKTLPQAMLRPDMQGITEHKFQVKGIDSEEFVRFANGKTLTILQSGCEKIRQEFRFELKEKPTTDDAAYWTDQAILNLAALAVLDPQLMPLGNWVMMIRAQKDDIRLAETKALEGGFYTKIDRITSNDRVFLIITLSNFSI</sequence>
<reference key="2">
    <citation type="submission" date="2011-04" db="EMBL/GenBank/DDBJ databases">
        <title>Complete sequence of chromosome of Haliscomenobacter hydrossis DSM 1100.</title>
        <authorList>
            <consortium name="US DOE Joint Genome Institute (JGI-PGF)"/>
            <person name="Lucas S."/>
            <person name="Han J."/>
            <person name="Lapidus A."/>
            <person name="Bruce D."/>
            <person name="Goodwin L."/>
            <person name="Pitluck S."/>
            <person name="Peters L."/>
            <person name="Kyrpides N."/>
            <person name="Mavromatis K."/>
            <person name="Ivanova N."/>
            <person name="Ovchinnikova G."/>
            <person name="Pagani I."/>
            <person name="Daligault H."/>
            <person name="Detter J.C."/>
            <person name="Han C."/>
            <person name="Land M."/>
            <person name="Hauser L."/>
            <person name="Markowitz V."/>
            <person name="Cheng J.-F."/>
            <person name="Hugenholtz P."/>
            <person name="Woyke T."/>
            <person name="Wu D."/>
            <person name="Verbarg S."/>
            <person name="Frueling A."/>
            <person name="Brambilla E."/>
            <person name="Klenk H.-P."/>
            <person name="Eisen J.A."/>
        </authorList>
    </citation>
    <scope>NUCLEOTIDE SEQUENCE</scope>
    <source>
        <strain>DSM 1100</strain>
    </source>
</reference>
<gene>
    <name evidence="1" type="ordered locus">Halhy_5880</name>
</gene>
<dbReference type="AlphaFoldDB" id="F4KZ49"/>
<evidence type="ECO:0000313" key="2">
    <source>
        <dbReference type="Proteomes" id="UP000008461"/>
    </source>
</evidence>
<dbReference type="RefSeq" id="WP_013768231.1">
    <property type="nucleotide sequence ID" value="NC_015510.1"/>
</dbReference>
<dbReference type="KEGG" id="hhy:Halhy_5880"/>
<proteinExistence type="predicted"/>
<dbReference type="HOGENOM" id="CLU_1600410_0_0_10"/>
<organism evidence="1 2">
    <name type="scientific">Haliscomenobacter hydrossis (strain ATCC 27775 / DSM 1100 / LMG 10767 / O)</name>
    <dbReference type="NCBI Taxonomy" id="760192"/>
    <lineage>
        <taxon>Bacteria</taxon>
        <taxon>Pseudomonadati</taxon>
        <taxon>Bacteroidota</taxon>
        <taxon>Saprospiria</taxon>
        <taxon>Saprospirales</taxon>
        <taxon>Haliscomenobacteraceae</taxon>
        <taxon>Haliscomenobacter</taxon>
    </lineage>
</organism>
<evidence type="ECO:0008006" key="3">
    <source>
        <dbReference type="Google" id="ProtNLM"/>
    </source>
</evidence>
<dbReference type="Proteomes" id="UP000008461">
    <property type="component" value="Chromosome"/>
</dbReference>
<evidence type="ECO:0000313" key="1">
    <source>
        <dbReference type="EMBL" id="AEE53703.1"/>
    </source>
</evidence>
<name>F4KZ49_HALH1</name>
<keyword evidence="2" id="KW-1185">Reference proteome</keyword>
<accession>F4KZ49</accession>